<dbReference type="Proteomes" id="UP001275440">
    <property type="component" value="Unassembled WGS sequence"/>
</dbReference>
<evidence type="ECO:0000256" key="6">
    <source>
        <dbReference type="ARBA" id="ARBA00023136"/>
    </source>
</evidence>
<dbReference type="InterPro" id="IPR010065">
    <property type="entry name" value="AA_ABC_transptr_permease_3TM"/>
</dbReference>
<keyword evidence="2 7" id="KW-0813">Transport</keyword>
<evidence type="ECO:0000256" key="1">
    <source>
        <dbReference type="ARBA" id="ARBA00004651"/>
    </source>
</evidence>
<gene>
    <name evidence="9" type="ORF">F8M49_11380</name>
</gene>
<comment type="subcellular location">
    <subcellularLocation>
        <location evidence="1 7">Cell membrane</location>
        <topology evidence="1 7">Multi-pass membrane protein</topology>
    </subcellularLocation>
</comment>
<proteinExistence type="inferred from homology"/>
<evidence type="ECO:0000256" key="5">
    <source>
        <dbReference type="ARBA" id="ARBA00022989"/>
    </source>
</evidence>
<keyword evidence="10" id="KW-1185">Reference proteome</keyword>
<reference evidence="9 10" key="1">
    <citation type="submission" date="2019-10" db="EMBL/GenBank/DDBJ databases">
        <title>Draft Genome Assembly of Rhodococcus zopfii DSM44189.</title>
        <authorList>
            <person name="Sutton J.M."/>
            <person name="Akob D.M."/>
            <person name="Bushman T.J."/>
        </authorList>
    </citation>
    <scope>NUCLEOTIDE SEQUENCE [LARGE SCALE GENOMIC DNA]</scope>
    <source>
        <strain evidence="9 10">DSM 44189</strain>
    </source>
</reference>
<evidence type="ECO:0000256" key="7">
    <source>
        <dbReference type="RuleBase" id="RU363032"/>
    </source>
</evidence>
<accession>A0ABU3WQZ6</accession>
<dbReference type="PANTHER" id="PTHR30614">
    <property type="entry name" value="MEMBRANE COMPONENT OF AMINO ACID ABC TRANSPORTER"/>
    <property type="match status" value="1"/>
</dbReference>
<feature type="transmembrane region" description="Helical" evidence="7">
    <location>
        <begin position="239"/>
        <end position="264"/>
    </location>
</feature>
<evidence type="ECO:0000313" key="10">
    <source>
        <dbReference type="Proteomes" id="UP001275440"/>
    </source>
</evidence>
<feature type="domain" description="ABC transmembrane type-1" evidence="8">
    <location>
        <begin position="70"/>
        <end position="261"/>
    </location>
</feature>
<keyword evidence="4 7" id="KW-0812">Transmembrane</keyword>
<evidence type="ECO:0000313" key="9">
    <source>
        <dbReference type="EMBL" id="MDV2475808.1"/>
    </source>
</evidence>
<feature type="transmembrane region" description="Helical" evidence="7">
    <location>
        <begin position="189"/>
        <end position="209"/>
    </location>
</feature>
<evidence type="ECO:0000256" key="2">
    <source>
        <dbReference type="ARBA" id="ARBA00022448"/>
    </source>
</evidence>
<comment type="similarity">
    <text evidence="7">Belongs to the binding-protein-dependent transport system permease family.</text>
</comment>
<protein>
    <submittedName>
        <fullName evidence="9">Amino acid ABC transporter permease</fullName>
    </submittedName>
</protein>
<evidence type="ECO:0000259" key="8">
    <source>
        <dbReference type="PROSITE" id="PS50928"/>
    </source>
</evidence>
<dbReference type="CDD" id="cd06261">
    <property type="entry name" value="TM_PBP2"/>
    <property type="match status" value="1"/>
</dbReference>
<keyword evidence="6 7" id="KW-0472">Membrane</keyword>
<comment type="caution">
    <text evidence="9">The sequence shown here is derived from an EMBL/GenBank/DDBJ whole genome shotgun (WGS) entry which is preliminary data.</text>
</comment>
<feature type="transmembrane region" description="Helical" evidence="7">
    <location>
        <begin position="20"/>
        <end position="39"/>
    </location>
</feature>
<feature type="transmembrane region" description="Helical" evidence="7">
    <location>
        <begin position="138"/>
        <end position="161"/>
    </location>
</feature>
<dbReference type="EMBL" id="WBMO01000001">
    <property type="protein sequence ID" value="MDV2475808.1"/>
    <property type="molecule type" value="Genomic_DNA"/>
</dbReference>
<dbReference type="SUPFAM" id="SSF161098">
    <property type="entry name" value="MetI-like"/>
    <property type="match status" value="1"/>
</dbReference>
<dbReference type="PROSITE" id="PS50928">
    <property type="entry name" value="ABC_TM1"/>
    <property type="match status" value="1"/>
</dbReference>
<dbReference type="InterPro" id="IPR043429">
    <property type="entry name" value="ArtM/GltK/GlnP/TcyL/YhdX-like"/>
</dbReference>
<dbReference type="InterPro" id="IPR035906">
    <property type="entry name" value="MetI-like_sf"/>
</dbReference>
<keyword evidence="3" id="KW-1003">Cell membrane</keyword>
<dbReference type="Gene3D" id="1.10.3720.10">
    <property type="entry name" value="MetI-like"/>
    <property type="match status" value="1"/>
</dbReference>
<evidence type="ECO:0000256" key="4">
    <source>
        <dbReference type="ARBA" id="ARBA00022692"/>
    </source>
</evidence>
<organism evidence="9 10">
    <name type="scientific">Rhodococcus zopfii</name>
    <dbReference type="NCBI Taxonomy" id="43772"/>
    <lineage>
        <taxon>Bacteria</taxon>
        <taxon>Bacillati</taxon>
        <taxon>Actinomycetota</taxon>
        <taxon>Actinomycetes</taxon>
        <taxon>Mycobacteriales</taxon>
        <taxon>Nocardiaceae</taxon>
        <taxon>Rhodococcus</taxon>
    </lineage>
</organism>
<dbReference type="PANTHER" id="PTHR30614:SF21">
    <property type="entry name" value="AMINO ACID ABC TRANSPORTER PERMEASE"/>
    <property type="match status" value="1"/>
</dbReference>
<feature type="transmembrane region" description="Helical" evidence="7">
    <location>
        <begin position="104"/>
        <end position="126"/>
    </location>
</feature>
<dbReference type="Pfam" id="PF00528">
    <property type="entry name" value="BPD_transp_1"/>
    <property type="match status" value="1"/>
</dbReference>
<name>A0ABU3WQZ6_9NOCA</name>
<keyword evidence="5 7" id="KW-1133">Transmembrane helix</keyword>
<dbReference type="RefSeq" id="WP_072810979.1">
    <property type="nucleotide sequence ID" value="NZ_JAHWLX010000178.1"/>
</dbReference>
<feature type="transmembrane region" description="Helical" evidence="7">
    <location>
        <begin position="70"/>
        <end position="92"/>
    </location>
</feature>
<sequence length="303" mass="32655">MSARATVLYDAPGPRARATYHAISALVVVLLVAAGYVVYRALDSKGQLTAAKWDPFTESTSWTTYLLPGIRGTLIAAALSIVLALVLGFALGIGRLSDHRWMRLVCGTIVELFRAVPVLILMIFLYQIFAEYRVFKSSYLALAAVVTGLTLYNGSVIAELVRAGIRSLPRGQSEAAGALGMRKNQIMRLILLPQAVTVMLPAIISQMVVALKDSALGYLIGYVEVVRSGQQLGAAFGNYLPSLLVVAAIMIVLNSSLTVLATRVEKRLRAGRRKKGAVIPEEPQTMPVMAVPGMDITGDEKRP</sequence>
<dbReference type="NCBIfam" id="TIGR01726">
    <property type="entry name" value="HEQRo_perm_3TM"/>
    <property type="match status" value="1"/>
</dbReference>
<evidence type="ECO:0000256" key="3">
    <source>
        <dbReference type="ARBA" id="ARBA00022475"/>
    </source>
</evidence>
<dbReference type="InterPro" id="IPR000515">
    <property type="entry name" value="MetI-like"/>
</dbReference>